<dbReference type="EMBL" id="JABCKI010001278">
    <property type="protein sequence ID" value="KAG5649259.1"/>
    <property type="molecule type" value="Genomic_DNA"/>
</dbReference>
<evidence type="ECO:0000313" key="1">
    <source>
        <dbReference type="EMBL" id="KAG5649259.1"/>
    </source>
</evidence>
<sequence>PVIDPRLTHGPVSGDQAPRDPEDYLRDVIDLMPFSIVKKFTEAWEGKSVDFALGNYAAGADSFRELAAATVSLEKAILKACNEVGTTLDTINWPALQDSSWPSNVHEITEILTWMKTHLGQSIENATYKVYDYDRAKWIRMKAANFIEARDPEKWLGVIELGLPIVRRVFRNHVGSSKCLSHSGPDAPRGKNAPRYIYPGREQLNGCTCPLETAALELWLSKITRGTEDGKLGMKLAQLLIVEDGLADVSGHTIQTLLQPRAGRLEHTVRWALGQLKDIYSGNSDRLQAVEEAFYKAMENIQNDGKGCEQSDEDDEMDTESA</sequence>
<reference evidence="1" key="1">
    <citation type="submission" date="2021-02" db="EMBL/GenBank/DDBJ databases">
        <authorList>
            <person name="Nieuwenhuis M."/>
            <person name="Van De Peppel L.J.J."/>
        </authorList>
    </citation>
    <scope>NUCLEOTIDE SEQUENCE</scope>
    <source>
        <strain evidence="1">D49</strain>
    </source>
</reference>
<accession>A0A9P7KH28</accession>
<protein>
    <submittedName>
        <fullName evidence="1">Uncharacterized protein</fullName>
    </submittedName>
</protein>
<evidence type="ECO:0000313" key="2">
    <source>
        <dbReference type="Proteomes" id="UP000717328"/>
    </source>
</evidence>
<reference evidence="1" key="2">
    <citation type="submission" date="2021-10" db="EMBL/GenBank/DDBJ databases">
        <title>Phylogenomics reveals ancestral predisposition of the termite-cultivated fungus Termitomyces towards a domesticated lifestyle.</title>
        <authorList>
            <person name="Auxier B."/>
            <person name="Grum-Grzhimaylo A."/>
            <person name="Cardenas M.E."/>
            <person name="Lodge J.D."/>
            <person name="Laessoe T."/>
            <person name="Pedersen O."/>
            <person name="Smith M.E."/>
            <person name="Kuyper T.W."/>
            <person name="Franco-Molano E.A."/>
            <person name="Baroni T.J."/>
            <person name="Aanen D.K."/>
        </authorList>
    </citation>
    <scope>NUCLEOTIDE SEQUENCE</scope>
    <source>
        <strain evidence="1">D49</strain>
    </source>
</reference>
<keyword evidence="2" id="KW-1185">Reference proteome</keyword>
<comment type="caution">
    <text evidence="1">The sequence shown here is derived from an EMBL/GenBank/DDBJ whole genome shotgun (WGS) entry which is preliminary data.</text>
</comment>
<proteinExistence type="predicted"/>
<dbReference type="Proteomes" id="UP000717328">
    <property type="component" value="Unassembled WGS sequence"/>
</dbReference>
<organism evidence="1 2">
    <name type="scientific">Sphagnurus paluster</name>
    <dbReference type="NCBI Taxonomy" id="117069"/>
    <lineage>
        <taxon>Eukaryota</taxon>
        <taxon>Fungi</taxon>
        <taxon>Dikarya</taxon>
        <taxon>Basidiomycota</taxon>
        <taxon>Agaricomycotina</taxon>
        <taxon>Agaricomycetes</taxon>
        <taxon>Agaricomycetidae</taxon>
        <taxon>Agaricales</taxon>
        <taxon>Tricholomatineae</taxon>
        <taxon>Lyophyllaceae</taxon>
        <taxon>Sphagnurus</taxon>
    </lineage>
</organism>
<name>A0A9P7KH28_9AGAR</name>
<dbReference type="OrthoDB" id="3059115at2759"/>
<gene>
    <name evidence="1" type="ORF">H0H81_005054</name>
</gene>
<feature type="non-terminal residue" evidence="1">
    <location>
        <position position="322"/>
    </location>
</feature>
<dbReference type="AlphaFoldDB" id="A0A9P7KH28"/>